<evidence type="ECO:0000313" key="2">
    <source>
        <dbReference type="EMBL" id="NAS13998.1"/>
    </source>
</evidence>
<feature type="transmembrane region" description="Helical" evidence="1">
    <location>
        <begin position="46"/>
        <end position="64"/>
    </location>
</feature>
<comment type="caution">
    <text evidence="2">The sequence shown here is derived from an EMBL/GenBank/DDBJ whole genome shotgun (WGS) entry which is preliminary data.</text>
</comment>
<keyword evidence="1" id="KW-1133">Transmembrane helix</keyword>
<keyword evidence="1" id="KW-0472">Membrane</keyword>
<evidence type="ECO:0000256" key="1">
    <source>
        <dbReference type="SAM" id="Phobius"/>
    </source>
</evidence>
<sequence>MELNELEKLAREKLGSREIRPSDRAWTEVAGRIDHQKKSPKRFKPWYAAAAVLIGLIIGSMVLLNKPEMAVGTEEIVNTPLNEEAPAEAKAPQDIPPKTAETNPVVLAETEEPSEENQVLTGELHEEDEILDDNQQIATVVETETPVELGTDISLLDEEDSVIASKVAEVVSQVALLEQNDGTVSDAEVDSLLRKAQEELLKERIFRKDNSVDAVALLNEVEAELDQTFRDRIFEKLKTGFIKVRTAVADRNN</sequence>
<evidence type="ECO:0000313" key="3">
    <source>
        <dbReference type="Proteomes" id="UP000475249"/>
    </source>
</evidence>
<proteinExistence type="predicted"/>
<keyword evidence="3" id="KW-1185">Reference proteome</keyword>
<organism evidence="2 3">
    <name type="scientific">Poritiphilus flavus</name>
    <dbReference type="NCBI Taxonomy" id="2697053"/>
    <lineage>
        <taxon>Bacteria</taxon>
        <taxon>Pseudomonadati</taxon>
        <taxon>Bacteroidota</taxon>
        <taxon>Flavobacteriia</taxon>
        <taxon>Flavobacteriales</taxon>
        <taxon>Flavobacteriaceae</taxon>
        <taxon>Poritiphilus</taxon>
    </lineage>
</organism>
<name>A0A6L9EHM0_9FLAO</name>
<dbReference type="RefSeq" id="WP_161437030.1">
    <property type="nucleotide sequence ID" value="NZ_WXYO01000008.1"/>
</dbReference>
<keyword evidence="1" id="KW-0812">Transmembrane</keyword>
<dbReference type="AlphaFoldDB" id="A0A6L9EHM0"/>
<dbReference type="Proteomes" id="UP000475249">
    <property type="component" value="Unassembled WGS sequence"/>
</dbReference>
<accession>A0A6L9EHM0</accession>
<dbReference type="EMBL" id="WXYO01000008">
    <property type="protein sequence ID" value="NAS13998.1"/>
    <property type="molecule type" value="Genomic_DNA"/>
</dbReference>
<reference evidence="2 3" key="1">
    <citation type="submission" date="2020-01" db="EMBL/GenBank/DDBJ databases">
        <title>Bacteria diversity of Porities sp.</title>
        <authorList>
            <person name="Wang G."/>
        </authorList>
    </citation>
    <scope>NUCLEOTIDE SEQUENCE [LARGE SCALE GENOMIC DNA]</scope>
    <source>
        <strain evidence="2 3">R33</strain>
    </source>
</reference>
<protein>
    <submittedName>
        <fullName evidence="2">Uncharacterized protein</fullName>
    </submittedName>
</protein>
<gene>
    <name evidence="2" type="ORF">GTQ38_18440</name>
</gene>